<evidence type="ECO:0000313" key="13">
    <source>
        <dbReference type="EMBL" id="OJJ32610.1"/>
    </source>
</evidence>
<dbReference type="InterPro" id="IPR036881">
    <property type="entry name" value="Glyco_hydro_3_C_sf"/>
</dbReference>
<dbReference type="STRING" id="1073089.A0A1L9RCG5"/>
<evidence type="ECO:0000256" key="9">
    <source>
        <dbReference type="ARBA" id="ARBA00023295"/>
    </source>
</evidence>
<keyword evidence="9" id="KW-0326">Glycosidase</keyword>
<evidence type="ECO:0000256" key="11">
    <source>
        <dbReference type="SAM" id="SignalP"/>
    </source>
</evidence>
<proteinExistence type="inferred from homology"/>
<protein>
    <recommendedName>
        <fullName evidence="4">beta-glucosidase</fullName>
        <ecNumber evidence="4">3.2.1.21</ecNumber>
    </recommendedName>
</protein>
<keyword evidence="5" id="KW-0378">Hydrolase</keyword>
<comment type="catalytic activity">
    <reaction evidence="1">
        <text>Hydrolysis of terminal, non-reducing beta-D-glucosyl residues with release of beta-D-glucose.</text>
        <dbReference type="EC" id="3.2.1.21"/>
    </reaction>
</comment>
<organism evidence="13 14">
    <name type="scientific">Aspergillus wentii DTO 134E9</name>
    <dbReference type="NCBI Taxonomy" id="1073089"/>
    <lineage>
        <taxon>Eukaryota</taxon>
        <taxon>Fungi</taxon>
        <taxon>Dikarya</taxon>
        <taxon>Ascomycota</taxon>
        <taxon>Pezizomycotina</taxon>
        <taxon>Eurotiomycetes</taxon>
        <taxon>Eurotiomycetidae</taxon>
        <taxon>Eurotiales</taxon>
        <taxon>Aspergillaceae</taxon>
        <taxon>Aspergillus</taxon>
        <taxon>Aspergillus subgen. Cremei</taxon>
    </lineage>
</organism>
<dbReference type="OrthoDB" id="2123594at2759"/>
<dbReference type="InterPro" id="IPR050288">
    <property type="entry name" value="Cellulose_deg_GH3"/>
</dbReference>
<dbReference type="InterPro" id="IPR001764">
    <property type="entry name" value="Glyco_hydro_3_N"/>
</dbReference>
<dbReference type="Gene3D" id="3.20.20.300">
    <property type="entry name" value="Glycoside hydrolase, family 3, N-terminal domain"/>
    <property type="match status" value="1"/>
</dbReference>
<keyword evidence="8" id="KW-0119">Carbohydrate metabolism</keyword>
<dbReference type="Gene3D" id="3.40.50.1700">
    <property type="entry name" value="Glycoside hydrolase family 3 C-terminal domain"/>
    <property type="match status" value="1"/>
</dbReference>
<dbReference type="InterPro" id="IPR017853">
    <property type="entry name" value="GH"/>
</dbReference>
<dbReference type="GeneID" id="63755307"/>
<dbReference type="SUPFAM" id="SSF52279">
    <property type="entry name" value="Beta-D-glucan exohydrolase, C-terminal domain"/>
    <property type="match status" value="1"/>
</dbReference>
<dbReference type="Pfam" id="PF00933">
    <property type="entry name" value="Glyco_hydro_3"/>
    <property type="match status" value="1"/>
</dbReference>
<dbReference type="PANTHER" id="PTHR42715:SF10">
    <property type="entry name" value="BETA-GLUCOSIDASE"/>
    <property type="match status" value="1"/>
</dbReference>
<evidence type="ECO:0000256" key="6">
    <source>
        <dbReference type="ARBA" id="ARBA00023001"/>
    </source>
</evidence>
<evidence type="ECO:0000256" key="4">
    <source>
        <dbReference type="ARBA" id="ARBA00012744"/>
    </source>
</evidence>
<dbReference type="AlphaFoldDB" id="A0A1L9RCG5"/>
<dbReference type="InterPro" id="IPR036962">
    <property type="entry name" value="Glyco_hydro_3_N_sf"/>
</dbReference>
<evidence type="ECO:0000256" key="8">
    <source>
        <dbReference type="ARBA" id="ARBA00023277"/>
    </source>
</evidence>
<keyword evidence="10" id="KW-0624">Polysaccharide degradation</keyword>
<evidence type="ECO:0000313" key="14">
    <source>
        <dbReference type="Proteomes" id="UP000184383"/>
    </source>
</evidence>
<dbReference type="SUPFAM" id="SSF51445">
    <property type="entry name" value="(Trans)glycosidases"/>
    <property type="match status" value="1"/>
</dbReference>
<dbReference type="PANTHER" id="PTHR42715">
    <property type="entry name" value="BETA-GLUCOSIDASE"/>
    <property type="match status" value="1"/>
</dbReference>
<feature type="signal peptide" evidence="11">
    <location>
        <begin position="1"/>
        <end position="15"/>
    </location>
</feature>
<dbReference type="Proteomes" id="UP000184383">
    <property type="component" value="Unassembled WGS sequence"/>
</dbReference>
<keyword evidence="14" id="KW-1185">Reference proteome</keyword>
<evidence type="ECO:0000256" key="7">
    <source>
        <dbReference type="ARBA" id="ARBA00023180"/>
    </source>
</evidence>
<evidence type="ECO:0000256" key="3">
    <source>
        <dbReference type="ARBA" id="ARBA00005336"/>
    </source>
</evidence>
<evidence type="ECO:0000256" key="2">
    <source>
        <dbReference type="ARBA" id="ARBA00004987"/>
    </source>
</evidence>
<dbReference type="Pfam" id="PF14310">
    <property type="entry name" value="Fn3-like"/>
    <property type="match status" value="1"/>
</dbReference>
<comment type="similarity">
    <text evidence="3">Belongs to the glycosyl hydrolase 3 family.</text>
</comment>
<feature type="chain" id="PRO_5012724881" description="beta-glucosidase" evidence="11">
    <location>
        <begin position="16"/>
        <end position="763"/>
    </location>
</feature>
<dbReference type="PRINTS" id="PR00133">
    <property type="entry name" value="GLHYDRLASE3"/>
</dbReference>
<dbReference type="GO" id="GO:0030245">
    <property type="term" value="P:cellulose catabolic process"/>
    <property type="evidence" value="ECO:0007669"/>
    <property type="project" value="UniProtKB-KW"/>
</dbReference>
<dbReference type="Gene3D" id="2.60.40.10">
    <property type="entry name" value="Immunoglobulins"/>
    <property type="match status" value="1"/>
</dbReference>
<keyword evidence="11" id="KW-0732">Signal</keyword>
<dbReference type="InterPro" id="IPR013783">
    <property type="entry name" value="Ig-like_fold"/>
</dbReference>
<evidence type="ECO:0000259" key="12">
    <source>
        <dbReference type="SMART" id="SM01217"/>
    </source>
</evidence>
<comment type="pathway">
    <text evidence="2">Glycan metabolism; cellulose degradation.</text>
</comment>
<reference evidence="14" key="1">
    <citation type="journal article" date="2017" name="Genome Biol.">
        <title>Comparative genomics reveals high biological diversity and specific adaptations in the industrially and medically important fungal genus Aspergillus.</title>
        <authorList>
            <person name="de Vries R.P."/>
            <person name="Riley R."/>
            <person name="Wiebenga A."/>
            <person name="Aguilar-Osorio G."/>
            <person name="Amillis S."/>
            <person name="Uchima C.A."/>
            <person name="Anderluh G."/>
            <person name="Asadollahi M."/>
            <person name="Askin M."/>
            <person name="Barry K."/>
            <person name="Battaglia E."/>
            <person name="Bayram O."/>
            <person name="Benocci T."/>
            <person name="Braus-Stromeyer S.A."/>
            <person name="Caldana C."/>
            <person name="Canovas D."/>
            <person name="Cerqueira G.C."/>
            <person name="Chen F."/>
            <person name="Chen W."/>
            <person name="Choi C."/>
            <person name="Clum A."/>
            <person name="Dos Santos R.A."/>
            <person name="Damasio A.R."/>
            <person name="Diallinas G."/>
            <person name="Emri T."/>
            <person name="Fekete E."/>
            <person name="Flipphi M."/>
            <person name="Freyberg S."/>
            <person name="Gallo A."/>
            <person name="Gournas C."/>
            <person name="Habgood R."/>
            <person name="Hainaut M."/>
            <person name="Harispe M.L."/>
            <person name="Henrissat B."/>
            <person name="Hilden K.S."/>
            <person name="Hope R."/>
            <person name="Hossain A."/>
            <person name="Karabika E."/>
            <person name="Karaffa L."/>
            <person name="Karanyi Z."/>
            <person name="Krasevec N."/>
            <person name="Kuo A."/>
            <person name="Kusch H."/>
            <person name="LaButti K."/>
            <person name="Lagendijk E.L."/>
            <person name="Lapidus A."/>
            <person name="Levasseur A."/>
            <person name="Lindquist E."/>
            <person name="Lipzen A."/>
            <person name="Logrieco A.F."/>
            <person name="MacCabe A."/>
            <person name="Maekelae M.R."/>
            <person name="Malavazi I."/>
            <person name="Melin P."/>
            <person name="Meyer V."/>
            <person name="Mielnichuk N."/>
            <person name="Miskei M."/>
            <person name="Molnar A.P."/>
            <person name="Mule G."/>
            <person name="Ngan C.Y."/>
            <person name="Orejas M."/>
            <person name="Orosz E."/>
            <person name="Ouedraogo J.P."/>
            <person name="Overkamp K.M."/>
            <person name="Park H.-S."/>
            <person name="Perrone G."/>
            <person name="Piumi F."/>
            <person name="Punt P.J."/>
            <person name="Ram A.F."/>
            <person name="Ramon A."/>
            <person name="Rauscher S."/>
            <person name="Record E."/>
            <person name="Riano-Pachon D.M."/>
            <person name="Robert V."/>
            <person name="Roehrig J."/>
            <person name="Ruller R."/>
            <person name="Salamov A."/>
            <person name="Salih N.S."/>
            <person name="Samson R.A."/>
            <person name="Sandor E."/>
            <person name="Sanguinetti M."/>
            <person name="Schuetze T."/>
            <person name="Sepcic K."/>
            <person name="Shelest E."/>
            <person name="Sherlock G."/>
            <person name="Sophianopoulou V."/>
            <person name="Squina F.M."/>
            <person name="Sun H."/>
            <person name="Susca A."/>
            <person name="Todd R.B."/>
            <person name="Tsang A."/>
            <person name="Unkles S.E."/>
            <person name="van de Wiele N."/>
            <person name="van Rossen-Uffink D."/>
            <person name="Oliveira J.V."/>
            <person name="Vesth T.C."/>
            <person name="Visser J."/>
            <person name="Yu J.-H."/>
            <person name="Zhou M."/>
            <person name="Andersen M.R."/>
            <person name="Archer D.B."/>
            <person name="Baker S.E."/>
            <person name="Benoit I."/>
            <person name="Brakhage A.A."/>
            <person name="Braus G.H."/>
            <person name="Fischer R."/>
            <person name="Frisvad J.C."/>
            <person name="Goldman G.H."/>
            <person name="Houbraken J."/>
            <person name="Oakley B."/>
            <person name="Pocsi I."/>
            <person name="Scazzocchio C."/>
            <person name="Seiboth B."/>
            <person name="vanKuyk P.A."/>
            <person name="Wortman J."/>
            <person name="Dyer P.S."/>
            <person name="Grigoriev I.V."/>
        </authorList>
    </citation>
    <scope>NUCLEOTIDE SEQUENCE [LARGE SCALE GENOMIC DNA]</scope>
    <source>
        <strain evidence="14">DTO 134E9</strain>
    </source>
</reference>
<evidence type="ECO:0000256" key="1">
    <source>
        <dbReference type="ARBA" id="ARBA00000448"/>
    </source>
</evidence>
<name>A0A1L9RCG5_ASPWE</name>
<dbReference type="RefSeq" id="XP_040686287.1">
    <property type="nucleotide sequence ID" value="XM_040839459.1"/>
</dbReference>
<evidence type="ECO:0000256" key="5">
    <source>
        <dbReference type="ARBA" id="ARBA00022801"/>
    </source>
</evidence>
<accession>A0A1L9RCG5</accession>
<dbReference type="InterPro" id="IPR002772">
    <property type="entry name" value="Glyco_hydro_3_C"/>
</dbReference>
<dbReference type="VEuPathDB" id="FungiDB:ASPWEDRAFT_743375"/>
<gene>
    <name evidence="13" type="ORF">ASPWEDRAFT_743375</name>
</gene>
<evidence type="ECO:0000256" key="10">
    <source>
        <dbReference type="ARBA" id="ARBA00023326"/>
    </source>
</evidence>
<dbReference type="Pfam" id="PF01915">
    <property type="entry name" value="Glyco_hydro_3_C"/>
    <property type="match status" value="1"/>
</dbReference>
<feature type="domain" description="Fibronectin type III-like" evidence="12">
    <location>
        <begin position="679"/>
        <end position="749"/>
    </location>
</feature>
<keyword evidence="6" id="KW-0136">Cellulose degradation</keyword>
<keyword evidence="7" id="KW-0325">Glycoprotein</keyword>
<dbReference type="SMART" id="SM01217">
    <property type="entry name" value="Fn3_like"/>
    <property type="match status" value="1"/>
</dbReference>
<dbReference type="InterPro" id="IPR026891">
    <property type="entry name" value="Fn3-like"/>
</dbReference>
<dbReference type="GO" id="GO:0008422">
    <property type="term" value="F:beta-glucosidase activity"/>
    <property type="evidence" value="ECO:0007669"/>
    <property type="project" value="UniProtKB-EC"/>
</dbReference>
<dbReference type="EC" id="3.2.1.21" evidence="4"/>
<dbReference type="EMBL" id="KV878214">
    <property type="protein sequence ID" value="OJJ32610.1"/>
    <property type="molecule type" value="Genomic_DNA"/>
</dbReference>
<sequence length="763" mass="83262">MHLLFLAACLQTAAALNIFPYQNASLPPKQRADDLLSRMTWQEKIGQTGGNRRLLSDNLFFNKTLYDILYPLENGNIGYGSQANTAQDAIPIVNRIRTSEYNNSRLHIPYITVTDSVNGIYLRGGTLFPSTLAVGSSWNIPLYQKVVAAIRDENMVIGTHWVLSPELDLAQDPRNGRLGEMYGEDAYLVGEFGSQYVRTMQEKDEDGFVKVATTVKHFVYGASKGGVNTASMHGGLNYIFNEVGLPFIKVIQEAKPLSLMASYASVDCVPVAANEYLLQDILRNTIGFDGLIMSDAGEVLHLYTQSKVAGSEKRAALWALQAGLAIELSPGKRGTFPTLIESVNNTKIASLVDKAAHQVLEIKFATGQFERPLPSMAKLNATLRLESHLEVNRNISREAIVLLQNDGTLPLPRNTTNIALLGPFADIINAGSYASFNSTDRSLGHSFKQSLQNEFGADRVQYIPAVDFIDTSNRSGIAGAVAAAKEAGLAVLMLGSLSVDTDDPLFSKRTDGEFFTHADLGFPGLQQDLIDAVLDTGVPTILILSGGQPFVLNNSTLRANAIIHSFLGGEFTGDALVEIIKGTVNPSGKLTISMPQHSAAIPINYNYLPSDNEGGMGSMTGVQSPAWQFPLLTRDVPMPFGYGLSYTTFNISKPIIKVQGQNVTVAVSVTNAGKVRGSEVVQVYFREKHTKRPVETPVKRLVRFAKVEIEAGHVERVTFTIPIKELGYYFNTKWGVDGGLYTFWVGSSSKDQDLQSVEMEIEV</sequence>